<organism evidence="3 4">
    <name type="scientific">Gemmobacter fulvus</name>
    <dbReference type="NCBI Taxonomy" id="2840474"/>
    <lineage>
        <taxon>Bacteria</taxon>
        <taxon>Pseudomonadati</taxon>
        <taxon>Pseudomonadota</taxon>
        <taxon>Alphaproteobacteria</taxon>
        <taxon>Rhodobacterales</taxon>
        <taxon>Paracoccaceae</taxon>
        <taxon>Gemmobacter</taxon>
    </lineage>
</organism>
<accession>A0A975PAT6</accession>
<feature type="compositionally biased region" description="Low complexity" evidence="1">
    <location>
        <begin position="266"/>
        <end position="281"/>
    </location>
</feature>
<sequence length="467" mass="49649">MIRSLLICGLLMASAGAAIAQDTAPPTEELLALNFYVQQQDQAAIDAEMRRLQLKYPYWQPPEDLARLAMTGPSTEIDEIFRLIAAQDFNAARAMIAAAQAEFPAWEPPAEMIALLETGEGQARFDSALAAGNLNQAISVASSVPGLLRCDRINNAWRIGEAQAAAGRDADALGTYTAVAGTCTSPADLIATLEKADAVASEEQILALIAQVGQRIPAMEPQLEVLRQKLLAGRGQVATIPDVAEKAPTPSPEAGKKPNAPPAPAAPTASAAPPAGAAPAPSGGGGGGGFQAAVNAGDWSRCLALSAGSRAASVMYQRGWCAFNLDQPMEAVATFQAALKAGLNGEQRRDAAYGIALAYLKMGMTEDASRIAAATDFTRKQRVDIERQILDQRGVNAYKRKDYRKAIAYFDALEQLTGGIRRDLAVLRAYAWLNAGNRAEARRQFEKLNNELSTDETRRGLRATKGE</sequence>
<dbReference type="InterPro" id="IPR011990">
    <property type="entry name" value="TPR-like_helical_dom_sf"/>
</dbReference>
<feature type="signal peptide" evidence="2">
    <location>
        <begin position="1"/>
        <end position="20"/>
    </location>
</feature>
<proteinExistence type="predicted"/>
<reference evidence="3" key="1">
    <citation type="submission" date="2021-06" db="EMBL/GenBank/DDBJ databases">
        <authorList>
            <person name="Lee C.-S."/>
            <person name="Jin L."/>
        </authorList>
    </citation>
    <scope>NUCLEOTIDE SEQUENCE</scope>
    <source>
        <strain evidence="3">Con5</strain>
        <plasmid evidence="3">p3</plasmid>
    </source>
</reference>
<keyword evidence="3" id="KW-0614">Plasmid</keyword>
<keyword evidence="2" id="KW-0732">Signal</keyword>
<evidence type="ECO:0008006" key="5">
    <source>
        <dbReference type="Google" id="ProtNLM"/>
    </source>
</evidence>
<evidence type="ECO:0000313" key="3">
    <source>
        <dbReference type="EMBL" id="QWK92919.1"/>
    </source>
</evidence>
<gene>
    <name evidence="3" type="ORF">KM031_20245</name>
</gene>
<evidence type="ECO:0000313" key="4">
    <source>
        <dbReference type="Proteomes" id="UP000679352"/>
    </source>
</evidence>
<keyword evidence="4" id="KW-1185">Reference proteome</keyword>
<feature type="chain" id="PRO_5037915128" description="Tetratricopeptide repeat protein" evidence="2">
    <location>
        <begin position="21"/>
        <end position="467"/>
    </location>
</feature>
<evidence type="ECO:0000256" key="2">
    <source>
        <dbReference type="SAM" id="SignalP"/>
    </source>
</evidence>
<dbReference type="SUPFAM" id="SSF48452">
    <property type="entry name" value="TPR-like"/>
    <property type="match status" value="1"/>
</dbReference>
<feature type="region of interest" description="Disordered" evidence="1">
    <location>
        <begin position="241"/>
        <end position="286"/>
    </location>
</feature>
<dbReference type="AlphaFoldDB" id="A0A975PAT6"/>
<dbReference type="RefSeq" id="WP_215507822.1">
    <property type="nucleotide sequence ID" value="NZ_CP076364.1"/>
</dbReference>
<dbReference type="Gene3D" id="1.25.40.10">
    <property type="entry name" value="Tetratricopeptide repeat domain"/>
    <property type="match status" value="1"/>
</dbReference>
<dbReference type="Proteomes" id="UP000679352">
    <property type="component" value="Plasmid p3"/>
</dbReference>
<evidence type="ECO:0000256" key="1">
    <source>
        <dbReference type="SAM" id="MobiDB-lite"/>
    </source>
</evidence>
<dbReference type="EMBL" id="CP076364">
    <property type="protein sequence ID" value="QWK92919.1"/>
    <property type="molecule type" value="Genomic_DNA"/>
</dbReference>
<geneLocation type="plasmid" evidence="3 4">
    <name>p3</name>
</geneLocation>
<protein>
    <recommendedName>
        <fullName evidence="5">Tetratricopeptide repeat protein</fullName>
    </recommendedName>
</protein>
<dbReference type="KEGG" id="gfu:KM031_20245"/>
<name>A0A975PAT6_9RHOB</name>